<dbReference type="GO" id="GO:0016020">
    <property type="term" value="C:membrane"/>
    <property type="evidence" value="ECO:0007669"/>
    <property type="project" value="UniProtKB-SubCell"/>
</dbReference>
<dbReference type="Pfam" id="PF13564">
    <property type="entry name" value="DoxX_2"/>
    <property type="match status" value="1"/>
</dbReference>
<dbReference type="EMBL" id="BOOH01000051">
    <property type="protein sequence ID" value="GIH79699.1"/>
    <property type="molecule type" value="Genomic_DNA"/>
</dbReference>
<proteinExistence type="predicted"/>
<keyword evidence="4 5" id="KW-0472">Membrane</keyword>
<comment type="subcellular location">
    <subcellularLocation>
        <location evidence="1">Membrane</location>
        <topology evidence="1">Multi-pass membrane protein</topology>
    </subcellularLocation>
</comment>
<keyword evidence="2 5" id="KW-0812">Transmembrane</keyword>
<evidence type="ECO:0000256" key="1">
    <source>
        <dbReference type="ARBA" id="ARBA00004141"/>
    </source>
</evidence>
<dbReference type="InterPro" id="IPR032808">
    <property type="entry name" value="DoxX"/>
</dbReference>
<keyword evidence="7" id="KW-1185">Reference proteome</keyword>
<evidence type="ECO:0000256" key="5">
    <source>
        <dbReference type="SAM" id="Phobius"/>
    </source>
</evidence>
<evidence type="ECO:0000313" key="6">
    <source>
        <dbReference type="EMBL" id="GIH79699.1"/>
    </source>
</evidence>
<name>A0A8J3W7L3_9ACTN</name>
<dbReference type="RefSeq" id="WP_203894156.1">
    <property type="nucleotide sequence ID" value="NZ_BOOH01000051.1"/>
</dbReference>
<dbReference type="AlphaFoldDB" id="A0A8J3W7L3"/>
<feature type="transmembrane region" description="Helical" evidence="5">
    <location>
        <begin position="95"/>
        <end position="114"/>
    </location>
</feature>
<comment type="caution">
    <text evidence="6">The sequence shown here is derived from an EMBL/GenBank/DDBJ whole genome shotgun (WGS) entry which is preliminary data.</text>
</comment>
<gene>
    <name evidence="6" type="ORF">Plo01_61280</name>
</gene>
<protein>
    <recommendedName>
        <fullName evidence="8">DoxX family protein</fullName>
    </recommendedName>
</protein>
<sequence>MFTAYVVVTVTTAAGNVAAAIVDFARAGWVLGNMSKYGVPHSWIYPLGAAKAAGALGLLAGLAVPAIGIAAAAGLLLYFAGAVFTVARAHWYSHLPYPALFLLLAAGSLALQITTL</sequence>
<evidence type="ECO:0000256" key="4">
    <source>
        <dbReference type="ARBA" id="ARBA00023136"/>
    </source>
</evidence>
<evidence type="ECO:0000313" key="7">
    <source>
        <dbReference type="Proteomes" id="UP000616724"/>
    </source>
</evidence>
<evidence type="ECO:0008006" key="8">
    <source>
        <dbReference type="Google" id="ProtNLM"/>
    </source>
</evidence>
<keyword evidence="3 5" id="KW-1133">Transmembrane helix</keyword>
<evidence type="ECO:0000256" key="3">
    <source>
        <dbReference type="ARBA" id="ARBA00022989"/>
    </source>
</evidence>
<dbReference type="Proteomes" id="UP000616724">
    <property type="component" value="Unassembled WGS sequence"/>
</dbReference>
<feature type="transmembrane region" description="Helical" evidence="5">
    <location>
        <begin position="69"/>
        <end position="89"/>
    </location>
</feature>
<evidence type="ECO:0000256" key="2">
    <source>
        <dbReference type="ARBA" id="ARBA00022692"/>
    </source>
</evidence>
<reference evidence="6 7" key="1">
    <citation type="submission" date="2021-01" db="EMBL/GenBank/DDBJ databases">
        <title>Whole genome shotgun sequence of Planobispora longispora NBRC 13918.</title>
        <authorList>
            <person name="Komaki H."/>
            <person name="Tamura T."/>
        </authorList>
    </citation>
    <scope>NUCLEOTIDE SEQUENCE [LARGE SCALE GENOMIC DNA]</scope>
    <source>
        <strain evidence="6 7">NBRC 13918</strain>
    </source>
</reference>
<accession>A0A8J3W7L3</accession>
<organism evidence="6 7">
    <name type="scientific">Planobispora longispora</name>
    <dbReference type="NCBI Taxonomy" id="28887"/>
    <lineage>
        <taxon>Bacteria</taxon>
        <taxon>Bacillati</taxon>
        <taxon>Actinomycetota</taxon>
        <taxon>Actinomycetes</taxon>
        <taxon>Streptosporangiales</taxon>
        <taxon>Streptosporangiaceae</taxon>
        <taxon>Planobispora</taxon>
    </lineage>
</organism>